<feature type="domain" description="SHSP" evidence="3">
    <location>
        <begin position="33"/>
        <end position="147"/>
    </location>
</feature>
<dbReference type="EMBL" id="LARY01000002">
    <property type="protein sequence ID" value="RDX00651.1"/>
    <property type="molecule type" value="Genomic_DNA"/>
</dbReference>
<dbReference type="Proteomes" id="UP000257055">
    <property type="component" value="Unassembled WGS sequence"/>
</dbReference>
<dbReference type="PROSITE" id="PS01031">
    <property type="entry name" value="SHSP"/>
    <property type="match status" value="1"/>
</dbReference>
<protein>
    <recommendedName>
        <fullName evidence="3">SHSP domain-containing protein</fullName>
    </recommendedName>
</protein>
<dbReference type="RefSeq" id="WP_165849956.1">
    <property type="nucleotide sequence ID" value="NZ_LARY01000002.1"/>
</dbReference>
<evidence type="ECO:0000313" key="5">
    <source>
        <dbReference type="Proteomes" id="UP000257055"/>
    </source>
</evidence>
<accession>A0A3D8TPR7</accession>
<proteinExistence type="inferred from homology"/>
<evidence type="ECO:0000256" key="1">
    <source>
        <dbReference type="PROSITE-ProRule" id="PRU00285"/>
    </source>
</evidence>
<dbReference type="InterPro" id="IPR008978">
    <property type="entry name" value="HSP20-like_chaperone"/>
</dbReference>
<dbReference type="Gene3D" id="2.60.40.790">
    <property type="match status" value="1"/>
</dbReference>
<sequence>MQNQRDLYPVDRDFDGFFDDFRRNFFKDFYPNRREAKQLSRIMDTDIHLNDDGSYTVFIDMPGFKKEDIKLNYGNGLLSIFAERHKEAKKKKDNQVISEERTSGEYHRSYPIGNIDPKKIKASLEDGILRIDLPIVNGENNADIKIN</sequence>
<comment type="caution">
    <text evidence="4">The sequence shown here is derived from an EMBL/GenBank/DDBJ whole genome shotgun (WGS) entry which is preliminary data.</text>
</comment>
<dbReference type="InterPro" id="IPR031107">
    <property type="entry name" value="Small_HSP"/>
</dbReference>
<organism evidence="4 5">
    <name type="scientific">Listeria kieliensis</name>
    <dbReference type="NCBI Taxonomy" id="1621700"/>
    <lineage>
        <taxon>Bacteria</taxon>
        <taxon>Bacillati</taxon>
        <taxon>Bacillota</taxon>
        <taxon>Bacilli</taxon>
        <taxon>Bacillales</taxon>
        <taxon>Listeriaceae</taxon>
        <taxon>Listeria</taxon>
    </lineage>
</organism>
<evidence type="ECO:0000256" key="2">
    <source>
        <dbReference type="RuleBase" id="RU003616"/>
    </source>
</evidence>
<name>A0A3D8TPR7_9LIST</name>
<dbReference type="SUPFAM" id="SSF49764">
    <property type="entry name" value="HSP20-like chaperones"/>
    <property type="match status" value="1"/>
</dbReference>
<evidence type="ECO:0000313" key="4">
    <source>
        <dbReference type="EMBL" id="RDX00651.1"/>
    </source>
</evidence>
<evidence type="ECO:0000259" key="3">
    <source>
        <dbReference type="PROSITE" id="PS01031"/>
    </source>
</evidence>
<comment type="similarity">
    <text evidence="1 2">Belongs to the small heat shock protein (HSP20) family.</text>
</comment>
<dbReference type="PANTHER" id="PTHR11527">
    <property type="entry name" value="HEAT-SHOCK PROTEIN 20 FAMILY MEMBER"/>
    <property type="match status" value="1"/>
</dbReference>
<gene>
    <name evidence="4" type="ORF">UR08_06585</name>
</gene>
<keyword evidence="5" id="KW-1185">Reference proteome</keyword>
<reference evidence="5" key="1">
    <citation type="submission" date="2015-04" db="EMBL/GenBank/DDBJ databases">
        <authorList>
            <person name="Schardt J."/>
            <person name="Mueller-Herbst S."/>
            <person name="Scherer S."/>
            <person name="Huptas C."/>
        </authorList>
    </citation>
    <scope>NUCLEOTIDE SEQUENCE [LARGE SCALE GENOMIC DNA]</scope>
    <source>
        <strain evidence="5">Kiel-L1</strain>
    </source>
</reference>
<dbReference type="Pfam" id="PF00011">
    <property type="entry name" value="HSP20"/>
    <property type="match status" value="1"/>
</dbReference>
<dbReference type="AlphaFoldDB" id="A0A3D8TPR7"/>
<dbReference type="InterPro" id="IPR002068">
    <property type="entry name" value="A-crystallin/Hsp20_dom"/>
</dbReference>